<sequence>MGIRQKDSQKVLEINFLFTCPDQWDAVLWSLRASNPEADACAVDTNPPNWRSDYQHFLDEGYIRQLFSDPWPVKEVEALLELAPPSNCPINTREVAKTVAVDMERACQALLQQMFEVQKSLEQFWCTSQFLHELTQAPHPENFSEGDHLCLKQLSLFLLLLAEFSRAAFQILLYASQHGPYIRLSRHIVHCIQKASILEPRGSFNQGAQDESVGAECIQFLIVLDPNHEYPEYALSNPALEADAKQCKWEMKGGIQP</sequence>
<proteinExistence type="predicted"/>
<reference evidence="1" key="1">
    <citation type="journal article" date="2020" name="Nat. Commun.">
        <title>Large-scale genome sequencing of mycorrhizal fungi provides insights into the early evolution of symbiotic traits.</title>
        <authorList>
            <person name="Miyauchi S."/>
            <person name="Kiss E."/>
            <person name="Kuo A."/>
            <person name="Drula E."/>
            <person name="Kohler A."/>
            <person name="Sanchez-Garcia M."/>
            <person name="Morin E."/>
            <person name="Andreopoulos B."/>
            <person name="Barry K.W."/>
            <person name="Bonito G."/>
            <person name="Buee M."/>
            <person name="Carver A."/>
            <person name="Chen C."/>
            <person name="Cichocki N."/>
            <person name="Clum A."/>
            <person name="Culley D."/>
            <person name="Crous P.W."/>
            <person name="Fauchery L."/>
            <person name="Girlanda M."/>
            <person name="Hayes R.D."/>
            <person name="Keri Z."/>
            <person name="LaButti K."/>
            <person name="Lipzen A."/>
            <person name="Lombard V."/>
            <person name="Magnuson J."/>
            <person name="Maillard F."/>
            <person name="Murat C."/>
            <person name="Nolan M."/>
            <person name="Ohm R.A."/>
            <person name="Pangilinan J."/>
            <person name="Pereira M.F."/>
            <person name="Perotto S."/>
            <person name="Peter M."/>
            <person name="Pfister S."/>
            <person name="Riley R."/>
            <person name="Sitrit Y."/>
            <person name="Stielow J.B."/>
            <person name="Szollosi G."/>
            <person name="Zifcakova L."/>
            <person name="Stursova M."/>
            <person name="Spatafora J.W."/>
            <person name="Tedersoo L."/>
            <person name="Vaario L.M."/>
            <person name="Yamada A."/>
            <person name="Yan M."/>
            <person name="Wang P."/>
            <person name="Xu J."/>
            <person name="Bruns T."/>
            <person name="Baldrian P."/>
            <person name="Vilgalys R."/>
            <person name="Dunand C."/>
            <person name="Henrissat B."/>
            <person name="Grigoriev I.V."/>
            <person name="Hibbett D."/>
            <person name="Nagy L.G."/>
            <person name="Martin F.M."/>
        </authorList>
    </citation>
    <scope>NUCLEOTIDE SEQUENCE</scope>
    <source>
        <strain evidence="1">UP504</strain>
    </source>
</reference>
<evidence type="ECO:0000313" key="1">
    <source>
        <dbReference type="EMBL" id="KAF9506010.1"/>
    </source>
</evidence>
<protein>
    <submittedName>
        <fullName evidence="1">Uncharacterized protein</fullName>
    </submittedName>
</protein>
<organism evidence="1 2">
    <name type="scientific">Hydnum rufescens UP504</name>
    <dbReference type="NCBI Taxonomy" id="1448309"/>
    <lineage>
        <taxon>Eukaryota</taxon>
        <taxon>Fungi</taxon>
        <taxon>Dikarya</taxon>
        <taxon>Basidiomycota</taxon>
        <taxon>Agaricomycotina</taxon>
        <taxon>Agaricomycetes</taxon>
        <taxon>Cantharellales</taxon>
        <taxon>Hydnaceae</taxon>
        <taxon>Hydnum</taxon>
    </lineage>
</organism>
<name>A0A9P6AIM5_9AGAM</name>
<gene>
    <name evidence="1" type="ORF">BS47DRAFT_1367661</name>
</gene>
<dbReference type="Proteomes" id="UP000886523">
    <property type="component" value="Unassembled WGS sequence"/>
</dbReference>
<evidence type="ECO:0000313" key="2">
    <source>
        <dbReference type="Proteomes" id="UP000886523"/>
    </source>
</evidence>
<dbReference type="EMBL" id="MU129128">
    <property type="protein sequence ID" value="KAF9506010.1"/>
    <property type="molecule type" value="Genomic_DNA"/>
</dbReference>
<keyword evidence="2" id="KW-1185">Reference proteome</keyword>
<dbReference type="AlphaFoldDB" id="A0A9P6AIM5"/>
<accession>A0A9P6AIM5</accession>
<comment type="caution">
    <text evidence="1">The sequence shown here is derived from an EMBL/GenBank/DDBJ whole genome shotgun (WGS) entry which is preliminary data.</text>
</comment>